<proteinExistence type="predicted"/>
<feature type="domain" description="CRISPR type III-associated protein" evidence="3">
    <location>
        <begin position="60"/>
        <end position="274"/>
    </location>
</feature>
<dbReference type="InterPro" id="IPR052216">
    <property type="entry name" value="CRISPR_Csm3_endoribonuclease"/>
</dbReference>
<accession>A0ABR8CZP5</accession>
<dbReference type="InterPro" id="IPR005537">
    <property type="entry name" value="RAMP_III_fam"/>
</dbReference>
<evidence type="ECO:0000259" key="3">
    <source>
        <dbReference type="Pfam" id="PF03787"/>
    </source>
</evidence>
<name>A0ABR8CZP5_9NOST</name>
<dbReference type="Proteomes" id="UP000661112">
    <property type="component" value="Unassembled WGS sequence"/>
</dbReference>
<feature type="compositionally biased region" description="Pro residues" evidence="2">
    <location>
        <begin position="1"/>
        <end position="12"/>
    </location>
</feature>
<evidence type="ECO:0000256" key="2">
    <source>
        <dbReference type="SAM" id="MobiDB-lite"/>
    </source>
</evidence>
<comment type="caution">
    <text evidence="4">The sequence shown here is derived from an EMBL/GenBank/DDBJ whole genome shotgun (WGS) entry which is preliminary data.</text>
</comment>
<evidence type="ECO:0000313" key="5">
    <source>
        <dbReference type="Proteomes" id="UP000661112"/>
    </source>
</evidence>
<sequence>MTRTPYQPPRKPNSPGSSNPELAPKPYDFVSFPKERPNLQRPIGHHKYFSDRLHGTLFLTLKVQTSLHISTGIVAMGSDIGNNRIPLIKTMVQGVDQKLSIQGSSLKGCIRSVYEAVTNSTLAVITSRYKDKIPSERLPCGNKEQLCPASRVFGALNWQGLLDFNDAKCESVGFTTGFMPSLYRPRPDESNAYFIRGKAAGRKFYYHTIRAIDKGQNSGIPVQQAGREYTFTTQLHFRNLLAEELGTLLIILGQDSKYPLALKVGGGKPIGMGTMTVNIDRIEQPQNLKQRYSSYQVSETDELTGEKLAQFKQKNIQAAHSRLVQKQQLEELTRVLRYPTDREPPSGMY</sequence>
<gene>
    <name evidence="4" type="ORF">H6G83_05825</name>
</gene>
<dbReference type="Pfam" id="PF03787">
    <property type="entry name" value="RAMPs"/>
    <property type="match status" value="1"/>
</dbReference>
<dbReference type="PANTHER" id="PTHR35579:SF3">
    <property type="entry name" value="CRISPR SYSTEM CMS ENDORIBONUCLEASE CSM3"/>
    <property type="match status" value="1"/>
</dbReference>
<feature type="region of interest" description="Disordered" evidence="2">
    <location>
        <begin position="1"/>
        <end position="26"/>
    </location>
</feature>
<evidence type="ECO:0000256" key="1">
    <source>
        <dbReference type="ARBA" id="ARBA00023118"/>
    </source>
</evidence>
<keyword evidence="1" id="KW-0051">Antiviral defense</keyword>
<dbReference type="PANTHER" id="PTHR35579">
    <property type="entry name" value="CRISPR SYSTEM CMS ENDORIBONUCLEASE CSM3"/>
    <property type="match status" value="1"/>
</dbReference>
<dbReference type="EMBL" id="JACJSG010000006">
    <property type="protein sequence ID" value="MBD2500142.1"/>
    <property type="molecule type" value="Genomic_DNA"/>
</dbReference>
<protein>
    <submittedName>
        <fullName evidence="4">CRISPR-associated protein</fullName>
    </submittedName>
</protein>
<reference evidence="4 5" key="1">
    <citation type="journal article" date="2020" name="ISME J.">
        <title>Comparative genomics reveals insights into cyanobacterial evolution and habitat adaptation.</title>
        <authorList>
            <person name="Chen M.Y."/>
            <person name="Teng W.K."/>
            <person name="Zhao L."/>
            <person name="Hu C.X."/>
            <person name="Zhou Y.K."/>
            <person name="Han B.P."/>
            <person name="Song L.R."/>
            <person name="Shu W.S."/>
        </authorList>
    </citation>
    <scope>NUCLEOTIDE SEQUENCE [LARGE SCALE GENOMIC DNA]</scope>
    <source>
        <strain evidence="4 5">FACHB-119</strain>
    </source>
</reference>
<dbReference type="RefSeq" id="WP_190468360.1">
    <property type="nucleotide sequence ID" value="NZ_JACJSG010000006.1"/>
</dbReference>
<evidence type="ECO:0000313" key="4">
    <source>
        <dbReference type="EMBL" id="MBD2500142.1"/>
    </source>
</evidence>
<keyword evidence="5" id="KW-1185">Reference proteome</keyword>
<organism evidence="4 5">
    <name type="scientific">Anabaena azotica FACHB-119</name>
    <dbReference type="NCBI Taxonomy" id="947527"/>
    <lineage>
        <taxon>Bacteria</taxon>
        <taxon>Bacillati</taxon>
        <taxon>Cyanobacteriota</taxon>
        <taxon>Cyanophyceae</taxon>
        <taxon>Nostocales</taxon>
        <taxon>Nostocaceae</taxon>
        <taxon>Anabaena</taxon>
        <taxon>Anabaena azotica</taxon>
    </lineage>
</organism>